<name>Q8C6W7_MOUSE</name>
<reference evidence="1" key="2">
    <citation type="journal article" date="2000" name="Genome Res.">
        <title>Normalization and subtraction of cap-trapper-selected cDNAs to prepare full-length cDNA libraries for rapid discovery of new genes.</title>
        <authorList>
            <person name="Carninci P."/>
            <person name="Shibata Y."/>
            <person name="Hayatsu N."/>
            <person name="Sugahara Y."/>
            <person name="Shibata K."/>
            <person name="Itoh M."/>
            <person name="Konno H."/>
            <person name="Okazaki Y."/>
            <person name="Muramatsu M."/>
            <person name="Hayashizaki Y."/>
        </authorList>
    </citation>
    <scope>NUCLEOTIDE SEQUENCE</scope>
    <source>
        <strain evidence="1">C57BL/6J</strain>
        <tissue evidence="1">Head</tissue>
    </source>
</reference>
<gene>
    <name evidence="2" type="primary">Gm16493</name>
</gene>
<reference evidence="1" key="7">
    <citation type="journal article" date="2005" name="Science">
        <title>The Transcriptional Landscape of the Mammalian Genome.</title>
        <authorList>
            <consortium name="The FANTOM Consortium"/>
            <consortium name="Riken Genome Exploration Research Group and Genome Science Group (Genome Network Project Core Group)"/>
        </authorList>
    </citation>
    <scope>NUCLEOTIDE SEQUENCE</scope>
    <source>
        <strain evidence="1">C57BL/6J</strain>
        <tissue evidence="1">Head</tissue>
    </source>
</reference>
<reference evidence="1" key="5">
    <citation type="submission" date="2001-07" db="EMBL/GenBank/DDBJ databases">
        <authorList>
            <person name="Adachi J."/>
            <person name="Aizawa K."/>
            <person name="Akimura T."/>
            <person name="Arakawa T."/>
            <person name="Bono H."/>
            <person name="Carninci P."/>
            <person name="Fukuda S."/>
            <person name="Furuno M."/>
            <person name="Hanagaki T."/>
            <person name="Hara A."/>
            <person name="Hashizume W."/>
            <person name="Hayashida K."/>
            <person name="Hayatsu N."/>
            <person name="Hiramoto K."/>
            <person name="Hiraoka T."/>
            <person name="Hirozane T."/>
            <person name="Hori F."/>
            <person name="Imotani K."/>
            <person name="Ishii Y."/>
            <person name="Itoh M."/>
            <person name="Kagawa I."/>
            <person name="Kasukawa T."/>
            <person name="Katoh H."/>
            <person name="Kawai J."/>
            <person name="Kojima Y."/>
            <person name="Kondo S."/>
            <person name="Konno H."/>
            <person name="Kouda M."/>
            <person name="Koya S."/>
            <person name="Kurihara C."/>
            <person name="Matsuyama T."/>
            <person name="Miyazaki A."/>
            <person name="Murata M."/>
            <person name="Nakamura M."/>
            <person name="Nishi K."/>
            <person name="Nomura K."/>
            <person name="Numazaki R."/>
            <person name="Ohno M."/>
            <person name="Ohsato N."/>
            <person name="Okazaki Y."/>
            <person name="Saito R."/>
            <person name="Saitoh H."/>
            <person name="Sakai C."/>
            <person name="Sakai K."/>
            <person name="Sakazume N."/>
            <person name="Sano H."/>
            <person name="Sasaki D."/>
            <person name="Shibata K."/>
            <person name="Shinagawa A."/>
            <person name="Shiraki T."/>
            <person name="Sogabe Y."/>
            <person name="Tagami M."/>
            <person name="Tagawa A."/>
            <person name="Takahashi F."/>
            <person name="Takaku-Akahira S."/>
            <person name="Takeda Y."/>
            <person name="Tanaka T."/>
            <person name="Tomaru A."/>
            <person name="Toya T."/>
            <person name="Yasunishi A."/>
            <person name="Muramatsu M."/>
            <person name="Hayashizaki Y."/>
        </authorList>
    </citation>
    <scope>NUCLEOTIDE SEQUENCE</scope>
    <source>
        <strain evidence="1">C57BL/6J</strain>
        <tissue evidence="1">Head</tissue>
    </source>
</reference>
<reference evidence="1" key="8">
    <citation type="journal article" date="2005" name="Science">
        <title>Antisense Transcription in the Mammalian Transcriptome.</title>
        <authorList>
            <consortium name="RIKEN Genome Exploration Research Group and Genome Science Group (Genome Network Project Core Group) and the FANTOM Consortium"/>
        </authorList>
    </citation>
    <scope>NUCLEOTIDE SEQUENCE</scope>
    <source>
        <strain evidence="1">C57BL/6J</strain>
        <tissue evidence="1">Head</tissue>
    </source>
</reference>
<reference evidence="1" key="1">
    <citation type="journal article" date="1999" name="Methods Enzymol.">
        <title>High-efficiency full-length cDNA cloning.</title>
        <authorList>
            <person name="Carninci P."/>
            <person name="Hayashizaki Y."/>
        </authorList>
    </citation>
    <scope>NUCLEOTIDE SEQUENCE</scope>
    <source>
        <strain evidence="1">C57BL/6J</strain>
        <tissue evidence="1">Head</tissue>
    </source>
</reference>
<evidence type="ECO:0000313" key="1">
    <source>
        <dbReference type="EMBL" id="BAC35238.1"/>
    </source>
</evidence>
<dbReference type="EMBL" id="AK053006">
    <property type="protein sequence ID" value="BAC35238.1"/>
    <property type="molecule type" value="mRNA"/>
</dbReference>
<reference evidence="1" key="4">
    <citation type="journal article" date="2001" name="Nature">
        <title>Functional annotation of a full-length mouse cDNA collection.</title>
        <authorList>
            <consortium name="The RIKEN Genome Exploration Research Group Phase II Team and the FANTOM Consortium"/>
        </authorList>
    </citation>
    <scope>NUCLEOTIDE SEQUENCE</scope>
    <source>
        <strain evidence="1">C57BL/6J</strain>
        <tissue evidence="1">Head</tissue>
    </source>
</reference>
<accession>Q8C6W7</accession>
<reference evidence="1" key="3">
    <citation type="journal article" date="2000" name="Genome Res.">
        <title>RIKEN integrated sequence analysis (RISA) system--384-format sequencing pipeline with 384 multicapillary sequencer.</title>
        <authorList>
            <person name="Shibata K."/>
            <person name="Itoh M."/>
            <person name="Aizawa K."/>
            <person name="Nagaoka S."/>
            <person name="Sasaki N."/>
            <person name="Carninci P."/>
            <person name="Konno H."/>
            <person name="Akiyama J."/>
            <person name="Nishi K."/>
            <person name="Kitsunai T."/>
            <person name="Tashiro H."/>
            <person name="Itoh M."/>
            <person name="Sumi N."/>
            <person name="Ishii Y."/>
            <person name="Nakamura S."/>
            <person name="Hazama M."/>
            <person name="Nishine T."/>
            <person name="Harada A."/>
            <person name="Yamamoto R."/>
            <person name="Matsumoto H."/>
            <person name="Sakaguchi S."/>
            <person name="Ikegami T."/>
            <person name="Kashiwagi K."/>
            <person name="Fujiwake S."/>
            <person name="Inoue K."/>
            <person name="Togawa Y."/>
            <person name="Izawa M."/>
            <person name="Ohara E."/>
            <person name="Watahiki M."/>
            <person name="Yoneda Y."/>
            <person name="Ishikawa T."/>
            <person name="Ozawa K."/>
            <person name="Tanaka T."/>
            <person name="Matsuura S."/>
            <person name="Kawai J."/>
            <person name="Okazaki Y."/>
            <person name="Muramatsu M."/>
            <person name="Inoue Y."/>
            <person name="Kira A."/>
            <person name="Hayashizaki Y."/>
        </authorList>
    </citation>
    <scope>NUCLEOTIDE SEQUENCE</scope>
    <source>
        <strain evidence="1">C57BL/6J</strain>
        <tissue evidence="1">Head</tissue>
    </source>
</reference>
<organism evidence="1">
    <name type="scientific">Mus musculus</name>
    <name type="common">Mouse</name>
    <dbReference type="NCBI Taxonomy" id="10090"/>
    <lineage>
        <taxon>Eukaryota</taxon>
        <taxon>Metazoa</taxon>
        <taxon>Chordata</taxon>
        <taxon>Craniata</taxon>
        <taxon>Vertebrata</taxon>
        <taxon>Euteleostomi</taxon>
        <taxon>Mammalia</taxon>
        <taxon>Eutheria</taxon>
        <taxon>Euarchontoglires</taxon>
        <taxon>Glires</taxon>
        <taxon>Rodentia</taxon>
        <taxon>Myomorpha</taxon>
        <taxon>Muroidea</taxon>
        <taxon>Muridae</taxon>
        <taxon>Murinae</taxon>
        <taxon>Mus</taxon>
        <taxon>Mus</taxon>
    </lineage>
</organism>
<proteinExistence type="evidence at transcript level"/>
<reference evidence="1" key="6">
    <citation type="journal article" date="2002" name="Nature">
        <title>Analysis of the mouse transcriptome based on functional annotation of 60,770 full-length cDNAs.</title>
        <authorList>
            <consortium name="The FANTOM Consortium and the RIKEN Genome Exploration Research Group Phase I and II Team"/>
        </authorList>
    </citation>
    <scope>NUCLEOTIDE SEQUENCE</scope>
    <source>
        <strain evidence="1">C57BL/6J</strain>
        <tissue evidence="1">Head</tissue>
    </source>
</reference>
<dbReference type="AlphaFoldDB" id="Q8C6W7"/>
<evidence type="ECO:0000313" key="2">
    <source>
        <dbReference type="MGI" id="MGI:3642697"/>
    </source>
</evidence>
<dbReference type="OrthoDB" id="9607438at2759"/>
<protein>
    <submittedName>
        <fullName evidence="1">Uncharacterized protein</fullName>
    </submittedName>
</protein>
<dbReference type="MGI" id="MGI:3642697">
    <property type="gene designation" value="Gm16493"/>
</dbReference>
<sequence>MRKSESGLSGQLKQASLVYAAVLHSRLAGPRASEQLSRLHLPSPSPFKRSFEVLDAGYNMGFPPQKANASTPEPSCWPVLTVLVTNQGVYFIFCSLICPCSYSQ</sequence>